<dbReference type="PRINTS" id="PR02008">
    <property type="entry name" value="RCMTFAMILY"/>
</dbReference>
<name>A0A9P8PSW7_9ASCO</name>
<reference evidence="13" key="1">
    <citation type="journal article" date="2021" name="Open Biol.">
        <title>Shared evolutionary footprints suggest mitochondrial oxidative damage underlies multiple complex I losses in fungi.</title>
        <authorList>
            <person name="Schikora-Tamarit M.A."/>
            <person name="Marcet-Houben M."/>
            <person name="Nosek J."/>
            <person name="Gabaldon T."/>
        </authorList>
    </citation>
    <scope>NUCLEOTIDE SEQUENCE</scope>
    <source>
        <strain evidence="13">NCAIM Y.01608</strain>
    </source>
</reference>
<organism evidence="13 14">
    <name type="scientific">Ogataea polymorpha</name>
    <dbReference type="NCBI Taxonomy" id="460523"/>
    <lineage>
        <taxon>Eukaryota</taxon>
        <taxon>Fungi</taxon>
        <taxon>Dikarya</taxon>
        <taxon>Ascomycota</taxon>
        <taxon>Saccharomycotina</taxon>
        <taxon>Pichiomycetes</taxon>
        <taxon>Pichiales</taxon>
        <taxon>Pichiaceae</taxon>
        <taxon>Ogataea</taxon>
    </lineage>
</organism>
<evidence type="ECO:0000256" key="9">
    <source>
        <dbReference type="ARBA" id="ARBA00023136"/>
    </source>
</evidence>
<comment type="caution">
    <text evidence="13">The sequence shown here is derived from an EMBL/GenBank/DDBJ whole genome shotgun (WGS) entry which is preliminary data.</text>
</comment>
<gene>
    <name evidence="13" type="ORF">OGATHE_001329</name>
</gene>
<evidence type="ECO:0000313" key="14">
    <source>
        <dbReference type="Proteomes" id="UP000788993"/>
    </source>
</evidence>
<evidence type="ECO:0000256" key="11">
    <source>
        <dbReference type="SAM" id="MobiDB-lite"/>
    </source>
</evidence>
<evidence type="ECO:0000256" key="2">
    <source>
        <dbReference type="ARBA" id="ARBA00006109"/>
    </source>
</evidence>
<reference evidence="13" key="2">
    <citation type="submission" date="2021-01" db="EMBL/GenBank/DDBJ databases">
        <authorList>
            <person name="Schikora-Tamarit M.A."/>
        </authorList>
    </citation>
    <scope>NUCLEOTIDE SEQUENCE</scope>
    <source>
        <strain evidence="13">NCAIM Y.01608</strain>
    </source>
</reference>
<dbReference type="InterPro" id="IPR029063">
    <property type="entry name" value="SAM-dependent_MTases_sf"/>
</dbReference>
<dbReference type="SUPFAM" id="SSF53335">
    <property type="entry name" value="S-adenosyl-L-methionine-dependent methyltransferases"/>
    <property type="match status" value="1"/>
</dbReference>
<dbReference type="InterPro" id="IPR049560">
    <property type="entry name" value="MeTrfase_RsmB-F_NOP2_cat"/>
</dbReference>
<feature type="domain" description="SAM-dependent MTase RsmB/NOP-type" evidence="12">
    <location>
        <begin position="127"/>
        <end position="433"/>
    </location>
</feature>
<protein>
    <recommendedName>
        <fullName evidence="12">SAM-dependent MTase RsmB/NOP-type domain-containing protein</fullName>
    </recommendedName>
</protein>
<dbReference type="Pfam" id="PF01189">
    <property type="entry name" value="Methyltr_RsmB-F"/>
    <property type="match status" value="1"/>
</dbReference>
<evidence type="ECO:0000256" key="5">
    <source>
        <dbReference type="ARBA" id="ARBA00022691"/>
    </source>
</evidence>
<keyword evidence="6" id="KW-0812">Transmembrane</keyword>
<dbReference type="InterPro" id="IPR023267">
    <property type="entry name" value="RCMT"/>
</dbReference>
<dbReference type="PANTHER" id="PTHR22807">
    <property type="entry name" value="NOP2 YEAST -RELATED NOL1/NOP2/FMU SUN DOMAIN-CONTAINING"/>
    <property type="match status" value="1"/>
</dbReference>
<feature type="active site" description="Nucleophile" evidence="10">
    <location>
        <position position="353"/>
    </location>
</feature>
<evidence type="ECO:0000256" key="4">
    <source>
        <dbReference type="ARBA" id="ARBA00022679"/>
    </source>
</evidence>
<keyword evidence="5 10" id="KW-0949">S-adenosyl-L-methionine</keyword>
<dbReference type="Pfam" id="PF10270">
    <property type="entry name" value="MMgT"/>
    <property type="match status" value="1"/>
</dbReference>
<keyword evidence="4 10" id="KW-0808">Transferase</keyword>
<dbReference type="EMBL" id="JAEUBD010000146">
    <property type="protein sequence ID" value="KAH3676839.1"/>
    <property type="molecule type" value="Genomic_DNA"/>
</dbReference>
<dbReference type="AlphaFoldDB" id="A0A9P8PSW7"/>
<dbReference type="InterPro" id="IPR048889">
    <property type="entry name" value="NSUN5_RCM1_N"/>
</dbReference>
<dbReference type="GO" id="GO:0005730">
    <property type="term" value="C:nucleolus"/>
    <property type="evidence" value="ECO:0007669"/>
    <property type="project" value="TreeGrafter"/>
</dbReference>
<evidence type="ECO:0000256" key="1">
    <source>
        <dbReference type="ARBA" id="ARBA00004127"/>
    </source>
</evidence>
<dbReference type="InterPro" id="IPR018937">
    <property type="entry name" value="MMgT"/>
</dbReference>
<keyword evidence="7 10" id="KW-0694">RNA-binding</keyword>
<feature type="binding site" evidence="10">
    <location>
        <position position="253"/>
    </location>
    <ligand>
        <name>S-adenosyl-L-methionine</name>
        <dbReference type="ChEBI" id="CHEBI:59789"/>
    </ligand>
</feature>
<evidence type="ECO:0000313" key="13">
    <source>
        <dbReference type="EMBL" id="KAH3676839.1"/>
    </source>
</evidence>
<feature type="binding site" evidence="10">
    <location>
        <position position="281"/>
    </location>
    <ligand>
        <name>S-adenosyl-L-methionine</name>
        <dbReference type="ChEBI" id="CHEBI:59789"/>
    </ligand>
</feature>
<comment type="similarity">
    <text evidence="10">Belongs to the class I-like SAM-binding methyltransferase superfamily. RsmB/NOP family.</text>
</comment>
<evidence type="ECO:0000256" key="3">
    <source>
        <dbReference type="ARBA" id="ARBA00022603"/>
    </source>
</evidence>
<dbReference type="Gene3D" id="3.40.50.150">
    <property type="entry name" value="Vaccinia Virus protein VP39"/>
    <property type="match status" value="1"/>
</dbReference>
<proteinExistence type="inferred from homology"/>
<dbReference type="GO" id="GO:0003723">
    <property type="term" value="F:RNA binding"/>
    <property type="evidence" value="ECO:0007669"/>
    <property type="project" value="UniProtKB-UniRule"/>
</dbReference>
<dbReference type="InterPro" id="IPR001678">
    <property type="entry name" value="MeTrfase_RsmB-F_NOP2_dom"/>
</dbReference>
<feature type="binding site" evidence="10">
    <location>
        <begin position="228"/>
        <end position="234"/>
    </location>
    <ligand>
        <name>S-adenosyl-L-methionine</name>
        <dbReference type="ChEBI" id="CHEBI:59789"/>
    </ligand>
</feature>
<evidence type="ECO:0000259" key="12">
    <source>
        <dbReference type="PROSITE" id="PS51686"/>
    </source>
</evidence>
<dbReference type="GO" id="GO:0070475">
    <property type="term" value="P:rRNA base methylation"/>
    <property type="evidence" value="ECO:0007669"/>
    <property type="project" value="TreeGrafter"/>
</dbReference>
<evidence type="ECO:0000256" key="6">
    <source>
        <dbReference type="ARBA" id="ARBA00022692"/>
    </source>
</evidence>
<keyword evidence="9" id="KW-0472">Membrane</keyword>
<sequence length="763" mass="83494">MKLYYEASRFLDDPKSGSLQNRVFGAARDGKIQSDPKHVYALVLSTLKYRPFLAQIIRKSRLLELEKKSKLTQPLALLLVHDLLLSKGGRIHSKHHPLKDAVIRNKTRLHAELTKLKLKHGVRTLEDLVEDDDTPVRWFRANLVRTTTNAVLAALAHLRRVDCVADIQKGTIYHDKYVPDLFGVHPREALVSLSIYQSGDVIIQDRASCFPAFILAPRPDKDKIIDACAAPGNKTTHLAAILGNSPESIIAFEKNPERAKTLHKMCEKAGALGCVRIQQGDFTQTEPSKYPDVTGLLVDPSCSGSGIFGRGFEENDTQEHTQERLKKLAGFQVAIMKHAMRFPNAKKIVYSTCSVHAQENEQVVVDLLLDSTVRAQGWRMCSRKDVIPAWPRRGLVEEFSALDDPQRCADGCIRTVPQEDGGIGFFAILEAASGWPMNSSISAVDRIVAIGLAMPLPSMSGAEPWQGSPMAKLSPTLAEGTSPRDPTRAAAPSDKMSPYRFGATTTSKISGSLNIRYTIESTICSLYWTPAYLAGLLSTSTVSSGSAVPVCLNSSNPALSSVNSNLRPRSEGRASSTCFPAGMTSLPIPSPGIRPAMLAGNIKALRTNFQRLGGIGAGKLFGQCSGSQHDEINYFSPLFLKMFSSVCYVGAAILFANSAYSSYQFHQLGDALPLDVQLEACLACVLVLVGSLAGVPRPSPKHDIVTGKEVRGYKQEPLKYIYMEKATEELEVQGVALFEELINRPGYLALKQKRAEFAKWANQ</sequence>
<dbReference type="GO" id="GO:0008173">
    <property type="term" value="F:RNA methyltransferase activity"/>
    <property type="evidence" value="ECO:0007669"/>
    <property type="project" value="InterPro"/>
</dbReference>
<accession>A0A9P8PSW7</accession>
<dbReference type="Proteomes" id="UP000788993">
    <property type="component" value="Unassembled WGS sequence"/>
</dbReference>
<evidence type="ECO:0000256" key="7">
    <source>
        <dbReference type="ARBA" id="ARBA00022884"/>
    </source>
</evidence>
<evidence type="ECO:0000256" key="8">
    <source>
        <dbReference type="ARBA" id="ARBA00022989"/>
    </source>
</evidence>
<keyword evidence="14" id="KW-1185">Reference proteome</keyword>
<dbReference type="Pfam" id="PF21153">
    <property type="entry name" value="NSUN5_N"/>
    <property type="match status" value="1"/>
</dbReference>
<keyword evidence="3 10" id="KW-0489">Methyltransferase</keyword>
<evidence type="ECO:0000256" key="10">
    <source>
        <dbReference type="PROSITE-ProRule" id="PRU01023"/>
    </source>
</evidence>
<keyword evidence="8" id="KW-1133">Transmembrane helix</keyword>
<comment type="similarity">
    <text evidence="2">Belongs to the membrane magnesium transporter (TC 1.A.67) family.</text>
</comment>
<dbReference type="PANTHER" id="PTHR22807:SF4">
    <property type="entry name" value="28S RRNA (CYTOSINE-C(5))-METHYLTRANSFERASE"/>
    <property type="match status" value="1"/>
</dbReference>
<dbReference type="PROSITE" id="PS51686">
    <property type="entry name" value="SAM_MT_RSMB_NOP"/>
    <property type="match status" value="1"/>
</dbReference>
<feature type="binding site" evidence="10">
    <location>
        <position position="299"/>
    </location>
    <ligand>
        <name>S-adenosyl-L-methionine</name>
        <dbReference type="ChEBI" id="CHEBI:59789"/>
    </ligand>
</feature>
<dbReference type="GO" id="GO:0012505">
    <property type="term" value="C:endomembrane system"/>
    <property type="evidence" value="ECO:0007669"/>
    <property type="project" value="UniProtKB-SubCell"/>
</dbReference>
<comment type="subcellular location">
    <subcellularLocation>
        <location evidence="1">Endomembrane system</location>
        <topology evidence="1">Multi-pass membrane protein</topology>
    </subcellularLocation>
</comment>
<feature type="region of interest" description="Disordered" evidence="11">
    <location>
        <begin position="464"/>
        <end position="497"/>
    </location>
</feature>